<dbReference type="AlphaFoldDB" id="A0A4R2JHD8"/>
<comment type="caution">
    <text evidence="2">The sequence shown here is derived from an EMBL/GenBank/DDBJ whole genome shotgun (WGS) entry which is preliminary data.</text>
</comment>
<feature type="transmembrane region" description="Helical" evidence="1">
    <location>
        <begin position="67"/>
        <end position="85"/>
    </location>
</feature>
<feature type="transmembrane region" description="Helical" evidence="1">
    <location>
        <begin position="7"/>
        <end position="27"/>
    </location>
</feature>
<keyword evidence="1" id="KW-1133">Transmembrane helix</keyword>
<reference evidence="2 3" key="1">
    <citation type="submission" date="2019-03" db="EMBL/GenBank/DDBJ databases">
        <title>Genomic Encyclopedia of Type Strains, Phase IV (KMG-IV): sequencing the most valuable type-strain genomes for metagenomic binning, comparative biology and taxonomic classification.</title>
        <authorList>
            <person name="Goeker M."/>
        </authorList>
    </citation>
    <scope>NUCLEOTIDE SEQUENCE [LARGE SCALE GENOMIC DNA]</scope>
    <source>
        <strain evidence="2 3">DSM 45934</strain>
    </source>
</reference>
<sequence>MLTTAQPVRCVGIGLIIVVGLLGLHLPHYLVETASFTMYAAYPAVILVVAMMGSLAAAVNIARNRRFGWRLGIWVAVLSWVLYVVQETLGFPGLSQTWWEPTRLLSLLLAALFVPLAHHQLARVTR</sequence>
<evidence type="ECO:0000313" key="3">
    <source>
        <dbReference type="Proteomes" id="UP000295680"/>
    </source>
</evidence>
<keyword evidence="3" id="KW-1185">Reference proteome</keyword>
<name>A0A4R2JHD8_9PSEU</name>
<dbReference type="RefSeq" id="WP_132117023.1">
    <property type="nucleotide sequence ID" value="NZ_SLWS01000004.1"/>
</dbReference>
<dbReference type="EMBL" id="SLWS01000004">
    <property type="protein sequence ID" value="TCO59251.1"/>
    <property type="molecule type" value="Genomic_DNA"/>
</dbReference>
<evidence type="ECO:0000313" key="2">
    <source>
        <dbReference type="EMBL" id="TCO59251.1"/>
    </source>
</evidence>
<accession>A0A4R2JHD8</accession>
<feature type="transmembrane region" description="Helical" evidence="1">
    <location>
        <begin position="105"/>
        <end position="122"/>
    </location>
</feature>
<protein>
    <submittedName>
        <fullName evidence="2">Uncharacterized protein</fullName>
    </submittedName>
</protein>
<keyword evidence="1" id="KW-0472">Membrane</keyword>
<gene>
    <name evidence="2" type="ORF">EV192_10492</name>
</gene>
<proteinExistence type="predicted"/>
<organism evidence="2 3">
    <name type="scientific">Actinocrispum wychmicini</name>
    <dbReference type="NCBI Taxonomy" id="1213861"/>
    <lineage>
        <taxon>Bacteria</taxon>
        <taxon>Bacillati</taxon>
        <taxon>Actinomycetota</taxon>
        <taxon>Actinomycetes</taxon>
        <taxon>Pseudonocardiales</taxon>
        <taxon>Pseudonocardiaceae</taxon>
        <taxon>Actinocrispum</taxon>
    </lineage>
</organism>
<feature type="transmembrane region" description="Helical" evidence="1">
    <location>
        <begin position="39"/>
        <end position="60"/>
    </location>
</feature>
<keyword evidence="1" id="KW-0812">Transmembrane</keyword>
<dbReference type="Proteomes" id="UP000295680">
    <property type="component" value="Unassembled WGS sequence"/>
</dbReference>
<dbReference type="OrthoDB" id="3429272at2"/>
<evidence type="ECO:0000256" key="1">
    <source>
        <dbReference type="SAM" id="Phobius"/>
    </source>
</evidence>